<organism evidence="6 7">
    <name type="scientific">Ferrimonas lipolytica</name>
    <dbReference type="NCBI Taxonomy" id="2724191"/>
    <lineage>
        <taxon>Bacteria</taxon>
        <taxon>Pseudomonadati</taxon>
        <taxon>Pseudomonadota</taxon>
        <taxon>Gammaproteobacteria</taxon>
        <taxon>Alteromonadales</taxon>
        <taxon>Ferrimonadaceae</taxon>
        <taxon>Ferrimonas</taxon>
    </lineage>
</organism>
<dbReference type="InterPro" id="IPR036390">
    <property type="entry name" value="WH_DNA-bd_sf"/>
</dbReference>
<dbReference type="KEGG" id="fes:HER31_18220"/>
<dbReference type="CDD" id="cd05466">
    <property type="entry name" value="PBP2_LTTR_substrate"/>
    <property type="match status" value="1"/>
</dbReference>
<dbReference type="PROSITE" id="PS50931">
    <property type="entry name" value="HTH_LYSR"/>
    <property type="match status" value="1"/>
</dbReference>
<evidence type="ECO:0000313" key="7">
    <source>
        <dbReference type="Proteomes" id="UP000501602"/>
    </source>
</evidence>
<sequence length="314" mass="36046">MDTFKDLDFFSLQVFKSIYETRQAATTAKSLNVSAPKVSRCLTAMRAHFSDELFYRSHNGLLPTPKAERLYAFVDSLVEGFNKMAEVADDDLYERRPIVLAVVPLFLPLLAKTLHQPEFRELSERIEIRVWNGESLSALLQGELDFGISLELSDSTRVTSTSIDMPVGISLVGHQHHPIWHQMDEFKLEMLAEYPFVYQILVGFNDHIDPLEAYFRNNELPFKAISAVGNSDDWYAKLLTKNTLSFCGTAYLAKFVERLPGLKIGLIPTEEMMRLHQHQEPPQFKLLERQSNLRRYDDQVRGQLLSLIYKALSD</sequence>
<evidence type="ECO:0000259" key="5">
    <source>
        <dbReference type="PROSITE" id="PS50931"/>
    </source>
</evidence>
<evidence type="ECO:0000256" key="1">
    <source>
        <dbReference type="ARBA" id="ARBA00009437"/>
    </source>
</evidence>
<dbReference type="InterPro" id="IPR050389">
    <property type="entry name" value="LysR-type_TF"/>
</dbReference>
<evidence type="ECO:0000256" key="3">
    <source>
        <dbReference type="ARBA" id="ARBA00023125"/>
    </source>
</evidence>
<evidence type="ECO:0000256" key="4">
    <source>
        <dbReference type="ARBA" id="ARBA00023163"/>
    </source>
</evidence>
<dbReference type="Proteomes" id="UP000501602">
    <property type="component" value="Chromosome"/>
</dbReference>
<keyword evidence="3" id="KW-0238">DNA-binding</keyword>
<keyword evidence="2" id="KW-0805">Transcription regulation</keyword>
<dbReference type="SUPFAM" id="SSF53850">
    <property type="entry name" value="Periplasmic binding protein-like II"/>
    <property type="match status" value="1"/>
</dbReference>
<reference evidence="6 7" key="1">
    <citation type="submission" date="2020-04" db="EMBL/GenBank/DDBJ databases">
        <title>Ferrimonas sp. S7 isolated from sea water.</title>
        <authorList>
            <person name="Bae S.S."/>
            <person name="Baek K."/>
        </authorList>
    </citation>
    <scope>NUCLEOTIDE SEQUENCE [LARGE SCALE GENOMIC DNA]</scope>
    <source>
        <strain evidence="6 7">S7</strain>
    </source>
</reference>
<dbReference type="AlphaFoldDB" id="A0A6H1UHZ9"/>
<protein>
    <submittedName>
        <fullName evidence="6">LysR family transcriptional regulator</fullName>
    </submittedName>
</protein>
<dbReference type="PANTHER" id="PTHR30118:SF11">
    <property type="entry name" value="HTH-TYPE TRANSCRIPTIONAL REGULATOR YIDZ"/>
    <property type="match status" value="1"/>
</dbReference>
<dbReference type="Pfam" id="PF00126">
    <property type="entry name" value="HTH_1"/>
    <property type="match status" value="1"/>
</dbReference>
<dbReference type="Gene3D" id="1.10.10.10">
    <property type="entry name" value="Winged helix-like DNA-binding domain superfamily/Winged helix DNA-binding domain"/>
    <property type="match status" value="1"/>
</dbReference>
<dbReference type="GO" id="GO:0003677">
    <property type="term" value="F:DNA binding"/>
    <property type="evidence" value="ECO:0007669"/>
    <property type="project" value="UniProtKB-KW"/>
</dbReference>
<comment type="similarity">
    <text evidence="1">Belongs to the LysR transcriptional regulatory family.</text>
</comment>
<gene>
    <name evidence="6" type="ORF">HER31_18220</name>
</gene>
<dbReference type="SUPFAM" id="SSF46785">
    <property type="entry name" value="Winged helix' DNA-binding domain"/>
    <property type="match status" value="1"/>
</dbReference>
<evidence type="ECO:0000256" key="2">
    <source>
        <dbReference type="ARBA" id="ARBA00023015"/>
    </source>
</evidence>
<accession>A0A6H1UHZ9</accession>
<keyword evidence="7" id="KW-1185">Reference proteome</keyword>
<dbReference type="GO" id="GO:0003700">
    <property type="term" value="F:DNA-binding transcription factor activity"/>
    <property type="evidence" value="ECO:0007669"/>
    <property type="project" value="InterPro"/>
</dbReference>
<feature type="domain" description="HTH lysR-type" evidence="5">
    <location>
        <begin position="7"/>
        <end position="64"/>
    </location>
</feature>
<dbReference type="PANTHER" id="PTHR30118">
    <property type="entry name" value="HTH-TYPE TRANSCRIPTIONAL REGULATOR LEUO-RELATED"/>
    <property type="match status" value="1"/>
</dbReference>
<dbReference type="InterPro" id="IPR000847">
    <property type="entry name" value="LysR_HTH_N"/>
</dbReference>
<dbReference type="Gene3D" id="3.40.190.10">
    <property type="entry name" value="Periplasmic binding protein-like II"/>
    <property type="match status" value="2"/>
</dbReference>
<proteinExistence type="inferred from homology"/>
<dbReference type="EMBL" id="CP051180">
    <property type="protein sequence ID" value="QIZ78664.1"/>
    <property type="molecule type" value="Genomic_DNA"/>
</dbReference>
<evidence type="ECO:0000313" key="6">
    <source>
        <dbReference type="EMBL" id="QIZ78664.1"/>
    </source>
</evidence>
<dbReference type="InterPro" id="IPR036388">
    <property type="entry name" value="WH-like_DNA-bd_sf"/>
</dbReference>
<name>A0A6H1UHZ9_9GAMM</name>
<dbReference type="RefSeq" id="WP_168662843.1">
    <property type="nucleotide sequence ID" value="NZ_CP051180.1"/>
</dbReference>
<keyword evidence="4" id="KW-0804">Transcription</keyword>